<dbReference type="AlphaFoldDB" id="A0A9P0ACM4"/>
<sequence>MRALAAEAADRLQSKVTYMMLTAFGLFTQDAKVASLINTGYISSVEQGTAWWVLTARNVEKPVDLATGDSAGKISASFHEYTPSDALLCAIVQRQNSGLEDNCDSLLKWTFGEVENIPTIRSAYNLQAWQEQ</sequence>
<reference evidence="1" key="1">
    <citation type="submission" date="2021-12" db="EMBL/GenBank/DDBJ databases">
        <authorList>
            <person name="King R."/>
        </authorList>
    </citation>
    <scope>NUCLEOTIDE SEQUENCE</scope>
</reference>
<keyword evidence="2" id="KW-1185">Reference proteome</keyword>
<gene>
    <name evidence="1" type="ORF">BEMITA_LOCUS7394</name>
</gene>
<evidence type="ECO:0000313" key="2">
    <source>
        <dbReference type="Proteomes" id="UP001152759"/>
    </source>
</evidence>
<name>A0A9P0ACM4_BEMTA</name>
<proteinExistence type="predicted"/>
<evidence type="ECO:0000313" key="1">
    <source>
        <dbReference type="EMBL" id="CAH0388482.1"/>
    </source>
</evidence>
<dbReference type="EMBL" id="OU963865">
    <property type="protein sequence ID" value="CAH0388482.1"/>
    <property type="molecule type" value="Genomic_DNA"/>
</dbReference>
<accession>A0A9P0ACM4</accession>
<protein>
    <submittedName>
        <fullName evidence="1">Uncharacterized protein</fullName>
    </submittedName>
</protein>
<organism evidence="1 2">
    <name type="scientific">Bemisia tabaci</name>
    <name type="common">Sweetpotato whitefly</name>
    <name type="synonym">Aleurodes tabaci</name>
    <dbReference type="NCBI Taxonomy" id="7038"/>
    <lineage>
        <taxon>Eukaryota</taxon>
        <taxon>Metazoa</taxon>
        <taxon>Ecdysozoa</taxon>
        <taxon>Arthropoda</taxon>
        <taxon>Hexapoda</taxon>
        <taxon>Insecta</taxon>
        <taxon>Pterygota</taxon>
        <taxon>Neoptera</taxon>
        <taxon>Paraneoptera</taxon>
        <taxon>Hemiptera</taxon>
        <taxon>Sternorrhyncha</taxon>
        <taxon>Aleyrodoidea</taxon>
        <taxon>Aleyrodidae</taxon>
        <taxon>Aleyrodinae</taxon>
        <taxon>Bemisia</taxon>
    </lineage>
</organism>
<dbReference type="Proteomes" id="UP001152759">
    <property type="component" value="Chromosome 4"/>
</dbReference>